<dbReference type="GO" id="GO:0033856">
    <property type="term" value="F:pyridoxine 5'-phosphate synthase activity"/>
    <property type="evidence" value="ECO:0007669"/>
    <property type="project" value="UniProtKB-UniRule"/>
</dbReference>
<evidence type="ECO:0000313" key="6">
    <source>
        <dbReference type="EMBL" id="ARJ56060.1"/>
    </source>
</evidence>
<dbReference type="OrthoDB" id="9806590at2"/>
<dbReference type="Proteomes" id="UP000192902">
    <property type="component" value="Chromosome"/>
</dbReference>
<feature type="binding site" evidence="4">
    <location>
        <begin position="232"/>
        <end position="233"/>
    </location>
    <ligand>
        <name>3-amino-2-oxopropyl phosphate</name>
        <dbReference type="ChEBI" id="CHEBI:57279"/>
    </ligand>
</feature>
<dbReference type="InterPro" id="IPR036130">
    <property type="entry name" value="Pyridoxine-5'_phos_synth"/>
</dbReference>
<accession>A0A1W6BVE3</accession>
<dbReference type="GO" id="GO:0005829">
    <property type="term" value="C:cytosol"/>
    <property type="evidence" value="ECO:0007669"/>
    <property type="project" value="TreeGrafter"/>
</dbReference>
<dbReference type="PANTHER" id="PTHR30456:SF0">
    <property type="entry name" value="PYRIDOXINE 5'-PHOSPHATE SYNTHASE"/>
    <property type="match status" value="1"/>
</dbReference>
<dbReference type="PANTHER" id="PTHR30456">
    <property type="entry name" value="PYRIDOXINE 5'-PHOSPHATE SYNTHASE"/>
    <property type="match status" value="1"/>
</dbReference>
<comment type="subcellular location">
    <subcellularLocation>
        <location evidence="4">Cytoplasm</location>
    </subcellularLocation>
</comment>
<keyword evidence="3 4" id="KW-0664">Pyridoxine biosynthesis</keyword>
<feature type="site" description="Transition state stabilizer" evidence="4">
    <location>
        <position position="147"/>
    </location>
</feature>
<comment type="similarity">
    <text evidence="4">Belongs to the PNP synthase family.</text>
</comment>
<dbReference type="KEGG" id="ccun:CCUN_0408"/>
<dbReference type="Pfam" id="PF03740">
    <property type="entry name" value="PdxJ"/>
    <property type="match status" value="1"/>
</dbReference>
<protein>
    <recommendedName>
        <fullName evidence="4 5">Pyridoxine 5'-phosphate synthase</fullName>
        <shortName evidence="4">PNP synthase</shortName>
        <ecNumber evidence="4 5">2.6.99.2</ecNumber>
    </recommendedName>
</protein>
<dbReference type="NCBIfam" id="NF003627">
    <property type="entry name" value="PRK05265.1-5"/>
    <property type="match status" value="1"/>
</dbReference>
<keyword evidence="1 4" id="KW-0963">Cytoplasm</keyword>
<dbReference type="eggNOG" id="COG0854">
    <property type="taxonomic scope" value="Bacteria"/>
</dbReference>
<comment type="subunit">
    <text evidence="4">Homooctamer; tetramer of dimers.</text>
</comment>
<dbReference type="STRING" id="1121267.CCUN_0408"/>
<comment type="pathway">
    <text evidence="4">Cofactor biosynthesis; pyridoxine 5'-phosphate biosynthesis; pyridoxine 5'-phosphate from D-erythrose 4-phosphate: step 5/5.</text>
</comment>
<evidence type="ECO:0000256" key="3">
    <source>
        <dbReference type="ARBA" id="ARBA00023096"/>
    </source>
</evidence>
<dbReference type="HAMAP" id="MF_00279">
    <property type="entry name" value="PdxJ"/>
    <property type="match status" value="1"/>
</dbReference>
<evidence type="ECO:0000256" key="5">
    <source>
        <dbReference type="NCBIfam" id="TIGR00559"/>
    </source>
</evidence>
<feature type="binding site" evidence="4">
    <location>
        <position position="43"/>
    </location>
    <ligand>
        <name>1-deoxy-D-xylulose 5-phosphate</name>
        <dbReference type="ChEBI" id="CHEBI:57792"/>
    </ligand>
</feature>
<proteinExistence type="inferred from homology"/>
<dbReference type="EC" id="2.6.99.2" evidence="4 5"/>
<feature type="binding site" evidence="4">
    <location>
        <position position="6"/>
    </location>
    <ligand>
        <name>3-amino-2-oxopropyl phosphate</name>
        <dbReference type="ChEBI" id="CHEBI:57279"/>
    </ligand>
</feature>
<feature type="binding site" evidence="4">
    <location>
        <begin position="8"/>
        <end position="9"/>
    </location>
    <ligand>
        <name>1-deoxy-D-xylulose 5-phosphate</name>
        <dbReference type="ChEBI" id="CHEBI:57792"/>
    </ligand>
</feature>
<dbReference type="NCBIfam" id="TIGR00559">
    <property type="entry name" value="pdxJ"/>
    <property type="match status" value="1"/>
</dbReference>
<dbReference type="CDD" id="cd00003">
    <property type="entry name" value="PNPsynthase"/>
    <property type="match status" value="1"/>
</dbReference>
<dbReference type="GO" id="GO:0008615">
    <property type="term" value="P:pyridoxine biosynthetic process"/>
    <property type="evidence" value="ECO:0007669"/>
    <property type="project" value="UniProtKB-UniRule"/>
</dbReference>
<evidence type="ECO:0000256" key="1">
    <source>
        <dbReference type="ARBA" id="ARBA00022490"/>
    </source>
</evidence>
<feature type="active site" description="Proton acceptor" evidence="4">
    <location>
        <position position="68"/>
    </location>
</feature>
<dbReference type="RefSeq" id="WP_027305600.1">
    <property type="nucleotide sequence ID" value="NZ_CP020867.1"/>
</dbReference>
<reference evidence="6 7" key="1">
    <citation type="submission" date="2017-04" db="EMBL/GenBank/DDBJ databases">
        <title>Complete genome sequence of the Campylobacter cuniculorum type strain LMG24588.</title>
        <authorList>
            <person name="Miller W.G."/>
            <person name="Yee E."/>
            <person name="Revez J."/>
            <person name="Bono J.L."/>
            <person name="Rossi M."/>
        </authorList>
    </citation>
    <scope>NUCLEOTIDE SEQUENCE [LARGE SCALE GENOMIC DNA]</scope>
    <source>
        <strain evidence="6 7">LMG 24588</strain>
    </source>
</reference>
<sequence length="257" mass="29372">MTLGVNIDHIAVLREARKVNDPDLLEAALYCAHFCEQITIHVREDKRHTHEKDLENLILFCKIPINLECATCDEILDLACQFKPSRVTLVPEKREELTTEGGLNLNLEKIEKSIQKLKLCDIEVSLFINPNLEDVQRAFDLKADFVEFHTGLYANLYNALYSNILHTPYKIKELNLPKKELEKEFQKELQLLNLCAKKAQSLGLKIAAGHGLNYKNVKELVKIKEITELNIGQSIIARSVFVGLKQAILEMKALIKR</sequence>
<feature type="binding site" evidence="4">
    <location>
        <position position="211"/>
    </location>
    <ligand>
        <name>3-amino-2-oxopropyl phosphate</name>
        <dbReference type="ChEBI" id="CHEBI:57279"/>
    </ligand>
</feature>
<name>A0A1W6BVE3_9BACT</name>
<dbReference type="InterPro" id="IPR013785">
    <property type="entry name" value="Aldolase_TIM"/>
</dbReference>
<feature type="binding site" evidence="4">
    <location>
        <position position="98"/>
    </location>
    <ligand>
        <name>1-deoxy-D-xylulose 5-phosphate</name>
        <dbReference type="ChEBI" id="CHEBI:57792"/>
    </ligand>
</feature>
<dbReference type="Gene3D" id="3.20.20.70">
    <property type="entry name" value="Aldolase class I"/>
    <property type="match status" value="1"/>
</dbReference>
<dbReference type="EMBL" id="CP020867">
    <property type="protein sequence ID" value="ARJ56060.1"/>
    <property type="molecule type" value="Genomic_DNA"/>
</dbReference>
<feature type="active site" description="Proton donor" evidence="4">
    <location>
        <position position="210"/>
    </location>
</feature>
<comment type="catalytic activity">
    <reaction evidence="4">
        <text>3-amino-2-oxopropyl phosphate + 1-deoxy-D-xylulose 5-phosphate = pyridoxine 5'-phosphate + phosphate + 2 H2O + H(+)</text>
        <dbReference type="Rhea" id="RHEA:15265"/>
        <dbReference type="ChEBI" id="CHEBI:15377"/>
        <dbReference type="ChEBI" id="CHEBI:15378"/>
        <dbReference type="ChEBI" id="CHEBI:43474"/>
        <dbReference type="ChEBI" id="CHEBI:57279"/>
        <dbReference type="ChEBI" id="CHEBI:57792"/>
        <dbReference type="ChEBI" id="CHEBI:58589"/>
        <dbReference type="EC" id="2.6.99.2"/>
    </reaction>
</comment>
<evidence type="ECO:0000256" key="4">
    <source>
        <dbReference type="HAMAP-Rule" id="MF_00279"/>
    </source>
</evidence>
<evidence type="ECO:0000313" key="7">
    <source>
        <dbReference type="Proteomes" id="UP000192902"/>
    </source>
</evidence>
<organism evidence="6 7">
    <name type="scientific">Campylobacter cuniculorum DSM 23162 = LMG 24588</name>
    <dbReference type="NCBI Taxonomy" id="1121267"/>
    <lineage>
        <taxon>Bacteria</taxon>
        <taxon>Pseudomonadati</taxon>
        <taxon>Campylobacterota</taxon>
        <taxon>Epsilonproteobacteria</taxon>
        <taxon>Campylobacterales</taxon>
        <taxon>Campylobacteraceae</taxon>
        <taxon>Campylobacter</taxon>
    </lineage>
</organism>
<dbReference type="UniPathway" id="UPA00244">
    <property type="reaction ID" value="UER00313"/>
</dbReference>
<dbReference type="InterPro" id="IPR004569">
    <property type="entry name" value="PyrdxlP_synth_PdxJ"/>
</dbReference>
<dbReference type="AlphaFoldDB" id="A0A1W6BVE3"/>
<dbReference type="SUPFAM" id="SSF63892">
    <property type="entry name" value="Pyridoxine 5'-phosphate synthase"/>
    <property type="match status" value="1"/>
</dbReference>
<feature type="binding site" evidence="4">
    <location>
        <position position="17"/>
    </location>
    <ligand>
        <name>3-amino-2-oxopropyl phosphate</name>
        <dbReference type="ChEBI" id="CHEBI:57279"/>
    </ligand>
</feature>
<evidence type="ECO:0000256" key="2">
    <source>
        <dbReference type="ARBA" id="ARBA00022679"/>
    </source>
</evidence>
<gene>
    <name evidence="4 6" type="primary">pdxJ</name>
    <name evidence="6" type="ORF">CCUN_0408</name>
</gene>
<feature type="binding site" evidence="4">
    <location>
        <position position="48"/>
    </location>
    <ligand>
        <name>1-deoxy-D-xylulose 5-phosphate</name>
        <dbReference type="ChEBI" id="CHEBI:57792"/>
    </ligand>
</feature>
<keyword evidence="2 4" id="KW-0808">Transferase</keyword>
<comment type="function">
    <text evidence="4">Catalyzes the complicated ring closure reaction between the two acyclic compounds 1-deoxy-D-xylulose-5-phosphate (DXP) and 3-amino-2-oxopropyl phosphate (1-amino-acetone-3-phosphate or AAP) to form pyridoxine 5'-phosphate (PNP) and inorganic phosphate.</text>
</comment>
<feature type="active site" description="Proton acceptor" evidence="4">
    <location>
        <position position="41"/>
    </location>
</feature>